<dbReference type="GO" id="GO:0003677">
    <property type="term" value="F:DNA binding"/>
    <property type="evidence" value="ECO:0007669"/>
    <property type="project" value="UniProtKB-UniRule"/>
</dbReference>
<dbReference type="InterPro" id="IPR049012">
    <property type="entry name" value="Mutator_transp_dom"/>
</dbReference>
<dbReference type="InterPro" id="IPR006612">
    <property type="entry name" value="THAP_Znf"/>
</dbReference>
<dbReference type="Pfam" id="PF05485">
    <property type="entry name" value="THAP"/>
    <property type="match status" value="1"/>
</dbReference>
<evidence type="ECO:0000256" key="2">
    <source>
        <dbReference type="ARBA" id="ARBA00022771"/>
    </source>
</evidence>
<accession>A0ABD1KAZ9</accession>
<protein>
    <recommendedName>
        <fullName evidence="7">THAP-type domain-containing protein</fullName>
    </recommendedName>
</protein>
<reference evidence="8 9" key="1">
    <citation type="submission" date="2024-09" db="EMBL/GenBank/DDBJ databases">
        <title>A chromosome-level genome assembly of Gray's grenadier anchovy, Coilia grayii.</title>
        <authorList>
            <person name="Fu Z."/>
        </authorList>
    </citation>
    <scope>NUCLEOTIDE SEQUENCE [LARGE SCALE GENOMIC DNA]</scope>
    <source>
        <strain evidence="8">G4</strain>
        <tissue evidence="8">Muscle</tissue>
    </source>
</reference>
<feature type="compositionally biased region" description="Acidic residues" evidence="6">
    <location>
        <begin position="179"/>
        <end position="188"/>
    </location>
</feature>
<evidence type="ECO:0000313" key="9">
    <source>
        <dbReference type="Proteomes" id="UP001591681"/>
    </source>
</evidence>
<keyword evidence="2 5" id="KW-0863">Zinc-finger</keyword>
<dbReference type="EMBL" id="JBHFQA010000007">
    <property type="protein sequence ID" value="KAL2096063.1"/>
    <property type="molecule type" value="Genomic_DNA"/>
</dbReference>
<comment type="caution">
    <text evidence="8">The sequence shown here is derived from an EMBL/GenBank/DDBJ whole genome shotgun (WGS) entry which is preliminary data.</text>
</comment>
<keyword evidence="1" id="KW-0479">Metal-binding</keyword>
<evidence type="ECO:0000256" key="3">
    <source>
        <dbReference type="ARBA" id="ARBA00022833"/>
    </source>
</evidence>
<evidence type="ECO:0000256" key="5">
    <source>
        <dbReference type="PROSITE-ProRule" id="PRU00309"/>
    </source>
</evidence>
<dbReference type="PANTHER" id="PTHR31751:SF44">
    <property type="entry name" value="SI:CH211-211K8.4-RELATED"/>
    <property type="match status" value="1"/>
</dbReference>
<dbReference type="PANTHER" id="PTHR31751">
    <property type="entry name" value="SI:CH211-108C17.2-RELATED-RELATED"/>
    <property type="match status" value="1"/>
</dbReference>
<proteinExistence type="predicted"/>
<dbReference type="Proteomes" id="UP001591681">
    <property type="component" value="Unassembled WGS sequence"/>
</dbReference>
<evidence type="ECO:0000256" key="1">
    <source>
        <dbReference type="ARBA" id="ARBA00022723"/>
    </source>
</evidence>
<dbReference type="SMART" id="SM00980">
    <property type="entry name" value="THAP"/>
    <property type="match status" value="1"/>
</dbReference>
<keyword evidence="4 5" id="KW-0238">DNA-binding</keyword>
<dbReference type="SUPFAM" id="SSF57716">
    <property type="entry name" value="Glucocorticoid receptor-like (DNA-binding domain)"/>
    <property type="match status" value="1"/>
</dbReference>
<dbReference type="Pfam" id="PF20700">
    <property type="entry name" value="Mutator"/>
    <property type="match status" value="1"/>
</dbReference>
<dbReference type="PROSITE" id="PS50950">
    <property type="entry name" value="ZF_THAP"/>
    <property type="match status" value="1"/>
</dbReference>
<evidence type="ECO:0000256" key="6">
    <source>
        <dbReference type="SAM" id="MobiDB-lite"/>
    </source>
</evidence>
<name>A0ABD1KAZ9_9TELE</name>
<evidence type="ECO:0000259" key="7">
    <source>
        <dbReference type="PROSITE" id="PS50950"/>
    </source>
</evidence>
<dbReference type="InterPro" id="IPR038441">
    <property type="entry name" value="THAP_Znf_sf"/>
</dbReference>
<feature type="compositionally biased region" description="Polar residues" evidence="6">
    <location>
        <begin position="138"/>
        <end position="156"/>
    </location>
</feature>
<evidence type="ECO:0000256" key="4">
    <source>
        <dbReference type="ARBA" id="ARBA00023125"/>
    </source>
</evidence>
<organism evidence="8 9">
    <name type="scientific">Coilia grayii</name>
    <name type="common">Gray's grenadier anchovy</name>
    <dbReference type="NCBI Taxonomy" id="363190"/>
    <lineage>
        <taxon>Eukaryota</taxon>
        <taxon>Metazoa</taxon>
        <taxon>Chordata</taxon>
        <taxon>Craniata</taxon>
        <taxon>Vertebrata</taxon>
        <taxon>Euteleostomi</taxon>
        <taxon>Actinopterygii</taxon>
        <taxon>Neopterygii</taxon>
        <taxon>Teleostei</taxon>
        <taxon>Clupei</taxon>
        <taxon>Clupeiformes</taxon>
        <taxon>Clupeoidei</taxon>
        <taxon>Engraulidae</taxon>
        <taxon>Coilinae</taxon>
        <taxon>Coilia</taxon>
    </lineage>
</organism>
<feature type="compositionally biased region" description="Polar residues" evidence="6">
    <location>
        <begin position="82"/>
        <end position="113"/>
    </location>
</feature>
<dbReference type="SMART" id="SM00692">
    <property type="entry name" value="DM3"/>
    <property type="match status" value="1"/>
</dbReference>
<feature type="region of interest" description="Disordered" evidence="6">
    <location>
        <begin position="78"/>
        <end position="217"/>
    </location>
</feature>
<dbReference type="Gene3D" id="6.20.210.20">
    <property type="entry name" value="THAP domain"/>
    <property type="match status" value="1"/>
</dbReference>
<keyword evidence="9" id="KW-1185">Reference proteome</keyword>
<dbReference type="AlphaFoldDB" id="A0ABD1KAZ9"/>
<feature type="compositionally biased region" description="Polar residues" evidence="6">
    <location>
        <begin position="200"/>
        <end position="217"/>
    </location>
</feature>
<sequence length="695" mass="78347">MAERIRACVICGSKTCTLFSLPKNEDLKKKWLEFIFGIPPVLYSPAINVCSDHFNHSDFSNFGAYSSGFSSRLVLKPGSVPSRRSTTSTQPVSTNTSQTLVSIPSHASIQTDPPNLPALTSRATQLSAGTLGHHVRSKGTQTESYITSKTTATSTLDAPWGPPTSTPIKCRPAKRPRVDEDEEEDESDVSAVTPHDSTYDPAQSMSNVSQSSQLTDMPSTGYKDSKYIVFEKNLMELFATCPVCSRVSEVRTYTRGTFLSVDQKCHHCHFARQWKSQPVIGSSPVGNIQLSAAIYFTGTSYFQVQKVFQTMHLQNISYSAFRRHAKTYIEPAVIHKWHEFQDAELEVLSQWKVKIGGDMRADSPGHSAKYGSYSLMNLETNSIIDIQLVQSNEVGGSHNMEKEGLVRSLQLLESKGVAVDYIVTDRHPQIQKLLRERNITHYYDVWHLEKGLSKKVGKVAKEKDCEVVKKWQRGISNHVYWCATSSSSGSEKVAKWTSLVNHMQDIHTHDNPLFPQCLHPVRQSRDRKKWLQPGSKALYKMEKILTNKRVLGDVEKLSSRYQTSTLEAFHSVILRFTPKNVVFPFIGMLCRLYLAAMHFNENAGRTQARTTSGKLRYRLLYPKAKKGGHTVKPVKSPPTLCYVYNLIALVFDEIVPNPQPYLEELQRIPIPDDLSSQFYHPPLTEAVDAYTSRFR</sequence>
<feature type="domain" description="THAP-type" evidence="7">
    <location>
        <begin position="1"/>
        <end position="84"/>
    </location>
</feature>
<dbReference type="GO" id="GO:0008270">
    <property type="term" value="F:zinc ion binding"/>
    <property type="evidence" value="ECO:0007669"/>
    <property type="project" value="UniProtKB-KW"/>
</dbReference>
<keyword evidence="3" id="KW-0862">Zinc</keyword>
<evidence type="ECO:0000313" key="8">
    <source>
        <dbReference type="EMBL" id="KAL2096063.1"/>
    </source>
</evidence>
<gene>
    <name evidence="8" type="ORF">ACEWY4_008211</name>
</gene>